<evidence type="ECO:0000256" key="2">
    <source>
        <dbReference type="ARBA" id="ARBA00022801"/>
    </source>
</evidence>
<evidence type="ECO:0000313" key="5">
    <source>
        <dbReference type="Proteomes" id="UP000254978"/>
    </source>
</evidence>
<gene>
    <name evidence="4" type="ORF">NCTC10821_01088</name>
</gene>
<dbReference type="GO" id="GO:0005576">
    <property type="term" value="C:extracellular region"/>
    <property type="evidence" value="ECO:0007669"/>
    <property type="project" value="InterPro"/>
</dbReference>
<keyword evidence="5" id="KW-1185">Reference proteome</keyword>
<accession>A0A378TCI0</accession>
<dbReference type="InterPro" id="IPR010126">
    <property type="entry name" value="Esterase_phb"/>
</dbReference>
<keyword evidence="2" id="KW-0378">Hydrolase</keyword>
<dbReference type="PANTHER" id="PTHR43037:SF1">
    <property type="entry name" value="BLL1128 PROTEIN"/>
    <property type="match status" value="1"/>
</dbReference>
<organism evidence="4 5">
    <name type="scientific">Mycolicibacterium tokaiense</name>
    <dbReference type="NCBI Taxonomy" id="39695"/>
    <lineage>
        <taxon>Bacteria</taxon>
        <taxon>Bacillati</taxon>
        <taxon>Actinomycetota</taxon>
        <taxon>Actinomycetes</taxon>
        <taxon>Mycobacteriales</taxon>
        <taxon>Mycobacteriaceae</taxon>
        <taxon>Mycolicibacterium</taxon>
    </lineage>
</organism>
<keyword evidence="3" id="KW-0472">Membrane</keyword>
<keyword evidence="1" id="KW-0732">Signal</keyword>
<keyword evidence="3" id="KW-1133">Transmembrane helix</keyword>
<dbReference type="RefSeq" id="WP_115277757.1">
    <property type="nucleotide sequence ID" value="NZ_AP022600.1"/>
</dbReference>
<keyword evidence="3" id="KW-0812">Transmembrane</keyword>
<dbReference type="Proteomes" id="UP000254978">
    <property type="component" value="Unassembled WGS sequence"/>
</dbReference>
<dbReference type="OrthoDB" id="9767239at2"/>
<name>A0A378TCI0_9MYCO</name>
<reference evidence="4 5" key="1">
    <citation type="submission" date="2018-06" db="EMBL/GenBank/DDBJ databases">
        <authorList>
            <consortium name="Pathogen Informatics"/>
            <person name="Doyle S."/>
        </authorList>
    </citation>
    <scope>NUCLEOTIDE SEQUENCE [LARGE SCALE GENOMIC DNA]</scope>
    <source>
        <strain evidence="4 5">NCTC10821</strain>
    </source>
</reference>
<dbReference type="InterPro" id="IPR029058">
    <property type="entry name" value="AB_hydrolase_fold"/>
</dbReference>
<proteinExistence type="predicted"/>
<evidence type="ECO:0000313" key="4">
    <source>
        <dbReference type="EMBL" id="STZ57585.1"/>
    </source>
</evidence>
<dbReference type="GO" id="GO:0016787">
    <property type="term" value="F:hydrolase activity"/>
    <property type="evidence" value="ECO:0007669"/>
    <property type="project" value="UniProtKB-KW"/>
</dbReference>
<dbReference type="Gene3D" id="3.40.50.1820">
    <property type="entry name" value="alpha/beta hydrolase"/>
    <property type="match status" value="1"/>
</dbReference>
<protein>
    <submittedName>
        <fullName evidence="4">Poly(3-hydroxybutyrate) depolymerase</fullName>
    </submittedName>
</protein>
<dbReference type="NCBIfam" id="TIGR01840">
    <property type="entry name" value="esterase_phb"/>
    <property type="match status" value="1"/>
</dbReference>
<sequence length="344" mass="37070">MDARGEGDAGQKKRRWPWILSGITAVLVIVLGLLLTVAQYGLPWWAGDRDHNHTLDGQRYQVHLPPQYDGRAELPVIMALHGCGMTGFGWNSMKSTTQFNALADREGFIVVYPTQRMWRDTLNCWRSADRRDQQRGSGEPALLAGVARRVVADYRGDPDRVHVVGASSGAGTAVILAATYPDVFATATSVAGGEYGLDQVDPAHPDAVSPSDTARQARAQMGEHARQVPLLVFQGTQDTVVPPVVATRLVEQWSAVGDLVDDGALNGSRALVRRDTAVPAADGRYPYTHSVFRDPAGAVAIEMYLVDGLGHAYSGPASDGLFTDRAGPDISAAVWGFASERRLP</sequence>
<dbReference type="PANTHER" id="PTHR43037">
    <property type="entry name" value="UNNAMED PRODUCT-RELATED"/>
    <property type="match status" value="1"/>
</dbReference>
<dbReference type="AlphaFoldDB" id="A0A378TCI0"/>
<evidence type="ECO:0000256" key="1">
    <source>
        <dbReference type="ARBA" id="ARBA00022729"/>
    </source>
</evidence>
<evidence type="ECO:0000256" key="3">
    <source>
        <dbReference type="SAM" id="Phobius"/>
    </source>
</evidence>
<dbReference type="Pfam" id="PF10503">
    <property type="entry name" value="Esterase_PHB"/>
    <property type="match status" value="1"/>
</dbReference>
<dbReference type="SUPFAM" id="SSF53474">
    <property type="entry name" value="alpha/beta-Hydrolases"/>
    <property type="match status" value="1"/>
</dbReference>
<feature type="transmembrane region" description="Helical" evidence="3">
    <location>
        <begin position="18"/>
        <end position="42"/>
    </location>
</feature>
<dbReference type="EMBL" id="UGQT01000001">
    <property type="protein sequence ID" value="STZ57585.1"/>
    <property type="molecule type" value="Genomic_DNA"/>
</dbReference>
<dbReference type="InterPro" id="IPR050955">
    <property type="entry name" value="Plant_Biomass_Hydrol_Est"/>
</dbReference>